<feature type="domain" description="Guanylate cyclase" evidence="8">
    <location>
        <begin position="449"/>
        <end position="586"/>
    </location>
</feature>
<evidence type="ECO:0000256" key="7">
    <source>
        <dbReference type="SAM" id="MobiDB-lite"/>
    </source>
</evidence>
<name>B8LC52_THAPS</name>
<dbReference type="STRING" id="35128.B8LC52"/>
<dbReference type="AlphaFoldDB" id="B8LC52"/>
<reference evidence="9 10" key="1">
    <citation type="journal article" date="2004" name="Science">
        <title>The genome of the diatom Thalassiosira pseudonana: ecology, evolution, and metabolism.</title>
        <authorList>
            <person name="Armbrust E.V."/>
            <person name="Berges J.A."/>
            <person name="Bowler C."/>
            <person name="Green B.R."/>
            <person name="Martinez D."/>
            <person name="Putnam N.H."/>
            <person name="Zhou S."/>
            <person name="Allen A.E."/>
            <person name="Apt K.E."/>
            <person name="Bechner M."/>
            <person name="Brzezinski M.A."/>
            <person name="Chaal B.K."/>
            <person name="Chiovitti A."/>
            <person name="Davis A.K."/>
            <person name="Demarest M.S."/>
            <person name="Detter J.C."/>
            <person name="Glavina T."/>
            <person name="Goodstein D."/>
            <person name="Hadi M.Z."/>
            <person name="Hellsten U."/>
            <person name="Hildebrand M."/>
            <person name="Jenkins B.D."/>
            <person name="Jurka J."/>
            <person name="Kapitonov V.V."/>
            <person name="Kroger N."/>
            <person name="Lau W.W."/>
            <person name="Lane T.W."/>
            <person name="Larimer F.W."/>
            <person name="Lippmeier J.C."/>
            <person name="Lucas S."/>
            <person name="Medina M."/>
            <person name="Montsant A."/>
            <person name="Obornik M."/>
            <person name="Parker M.S."/>
            <person name="Palenik B."/>
            <person name="Pazour G.J."/>
            <person name="Richardson P.M."/>
            <person name="Rynearson T.A."/>
            <person name="Saito M.A."/>
            <person name="Schwartz D.C."/>
            <person name="Thamatrakoln K."/>
            <person name="Valentin K."/>
            <person name="Vardi A."/>
            <person name="Wilkerson F.P."/>
            <person name="Rokhsar D.S."/>
        </authorList>
    </citation>
    <scope>NUCLEOTIDE SEQUENCE [LARGE SCALE GENOMIC DNA]</scope>
    <source>
        <strain evidence="9 10">CCMP1335</strain>
    </source>
</reference>
<dbReference type="Proteomes" id="UP000001449">
    <property type="component" value="Chromosome 11"/>
</dbReference>
<evidence type="ECO:0000256" key="5">
    <source>
        <dbReference type="ARBA" id="ARBA00023136"/>
    </source>
</evidence>
<keyword evidence="5" id="KW-0472">Membrane</keyword>
<dbReference type="RefSeq" id="XP_002296606.1">
    <property type="nucleotide sequence ID" value="XM_002296570.1"/>
</dbReference>
<dbReference type="Pfam" id="PF00211">
    <property type="entry name" value="Guanylate_cyc"/>
    <property type="match status" value="1"/>
</dbReference>
<gene>
    <name evidence="9" type="ORF">THAPSDRAFT_8821</name>
</gene>
<dbReference type="InterPro" id="IPR003018">
    <property type="entry name" value="GAF"/>
</dbReference>
<dbReference type="HOGENOM" id="CLU_022979_0_0_1"/>
<dbReference type="GO" id="GO:0005886">
    <property type="term" value="C:plasma membrane"/>
    <property type="evidence" value="ECO:0000318"/>
    <property type="project" value="GO_Central"/>
</dbReference>
<dbReference type="KEGG" id="tps:THAPSDRAFT_8821"/>
<dbReference type="GO" id="GO:0007168">
    <property type="term" value="P:receptor guanylyl cyclase signaling pathway"/>
    <property type="evidence" value="ECO:0000318"/>
    <property type="project" value="GO_Central"/>
</dbReference>
<comment type="subcellular location">
    <subcellularLocation>
        <location evidence="1">Membrane</location>
    </subcellularLocation>
</comment>
<reference evidence="9 10" key="2">
    <citation type="journal article" date="2008" name="Nature">
        <title>The Phaeodactylum genome reveals the evolutionary history of diatom genomes.</title>
        <authorList>
            <person name="Bowler C."/>
            <person name="Allen A.E."/>
            <person name="Badger J.H."/>
            <person name="Grimwood J."/>
            <person name="Jabbari K."/>
            <person name="Kuo A."/>
            <person name="Maheswari U."/>
            <person name="Martens C."/>
            <person name="Maumus F."/>
            <person name="Otillar R.P."/>
            <person name="Rayko E."/>
            <person name="Salamov A."/>
            <person name="Vandepoele K."/>
            <person name="Beszteri B."/>
            <person name="Gruber A."/>
            <person name="Heijde M."/>
            <person name="Katinka M."/>
            <person name="Mock T."/>
            <person name="Valentin K."/>
            <person name="Verret F."/>
            <person name="Berges J.A."/>
            <person name="Brownlee C."/>
            <person name="Cadoret J.P."/>
            <person name="Chiovitti A."/>
            <person name="Choi C.J."/>
            <person name="Coesel S."/>
            <person name="De Martino A."/>
            <person name="Detter J.C."/>
            <person name="Durkin C."/>
            <person name="Falciatore A."/>
            <person name="Fournet J."/>
            <person name="Haruta M."/>
            <person name="Huysman M.J."/>
            <person name="Jenkins B.D."/>
            <person name="Jiroutova K."/>
            <person name="Jorgensen R.E."/>
            <person name="Joubert Y."/>
            <person name="Kaplan A."/>
            <person name="Kroger N."/>
            <person name="Kroth P.G."/>
            <person name="La Roche J."/>
            <person name="Lindquist E."/>
            <person name="Lommer M."/>
            <person name="Martin-Jezequel V."/>
            <person name="Lopez P.J."/>
            <person name="Lucas S."/>
            <person name="Mangogna M."/>
            <person name="McGinnis K."/>
            <person name="Medlin L.K."/>
            <person name="Montsant A."/>
            <person name="Oudot-Le Secq M.P."/>
            <person name="Napoli C."/>
            <person name="Obornik M."/>
            <person name="Parker M.S."/>
            <person name="Petit J.L."/>
            <person name="Porcel B.M."/>
            <person name="Poulsen N."/>
            <person name="Robison M."/>
            <person name="Rychlewski L."/>
            <person name="Rynearson T.A."/>
            <person name="Schmutz J."/>
            <person name="Shapiro H."/>
            <person name="Siaut M."/>
            <person name="Stanley M."/>
            <person name="Sussman M.R."/>
            <person name="Taylor A.R."/>
            <person name="Vardi A."/>
            <person name="von Dassow P."/>
            <person name="Vyverman W."/>
            <person name="Willis A."/>
            <person name="Wyrwicz L.S."/>
            <person name="Rokhsar D.S."/>
            <person name="Weissenbach J."/>
            <person name="Armbrust E.V."/>
            <person name="Green B.R."/>
            <person name="Van de Peer Y."/>
            <person name="Grigoriev I.V."/>
        </authorList>
    </citation>
    <scope>NUCLEOTIDE SEQUENCE [LARGE SCALE GENOMIC DNA]</scope>
    <source>
        <strain evidence="9 10">CCMP1335</strain>
    </source>
</reference>
<dbReference type="InterPro" id="IPR029787">
    <property type="entry name" value="Nucleotide_cyclase"/>
</dbReference>
<dbReference type="SUPFAM" id="SSF55073">
    <property type="entry name" value="Nucleotide cyclase"/>
    <property type="match status" value="1"/>
</dbReference>
<dbReference type="GO" id="GO:0000166">
    <property type="term" value="F:nucleotide binding"/>
    <property type="evidence" value="ECO:0007669"/>
    <property type="project" value="UniProtKB-KW"/>
</dbReference>
<keyword evidence="10" id="KW-1185">Reference proteome</keyword>
<sequence>MSTTLRHLPFVVGAACALSAIAGSAITLFFTSNAANTKAKENTSSSSSSSDGEGAKSVVTEGDADDASIPAPTQFRRGSSLYGYFETVDGVYVNTSFADKRNGLPQQYPHYDNYDKNPGGTKLEVVPEEKWFADDEAVMQAREFDERVLSKITSLDESRLLLRRTRTVAALASRLMAAPDETSCYEAVSRLLVPLFKVDRCSYVLLKDADHVIIKQVAVNKREFAATMAAEGRVDGVVKPLKDTACGECAKTLKQHYTPRTLDSKFPAHRQIATIGINTVLVTPIVVNGCQFVGAIVICMQEEDAFKEHDKILVNDVANMLGANLYAKRLRQAAETSNAISREMLHSMIPEKVISKIECFWDERTVEYHKRKSSVSRRDSAYSCEDLSCHDLDHFDRRDDVNGKIKLLSAMNKMESDLENVGGIVDMSEMELGGTTITALYAEEVDNVCIVFTDIVGFSRIALELTPLQVMDMLQNLFNRFDALCDEHNVQKLETVGDAYICLTGLYDEETNEQDTVKADVLRALAMAKDMVRESRNVAIPTKGSPESLEIRVGVHIGPVTCGVLGTRLPKFTVFGSSVNLAARMEQTCIPSMVRVTDDVHDLVGDAETDWLEHSKISVKNMGEESYSPRSTDLKS</sequence>
<evidence type="ECO:0000256" key="4">
    <source>
        <dbReference type="ARBA" id="ARBA00022989"/>
    </source>
</evidence>
<evidence type="ECO:0000256" key="1">
    <source>
        <dbReference type="ARBA" id="ARBA00004370"/>
    </source>
</evidence>
<dbReference type="PANTHER" id="PTHR11920">
    <property type="entry name" value="GUANYLYL CYCLASE"/>
    <property type="match status" value="1"/>
</dbReference>
<keyword evidence="4" id="KW-1133">Transmembrane helix</keyword>
<evidence type="ECO:0000259" key="8">
    <source>
        <dbReference type="PROSITE" id="PS50125"/>
    </source>
</evidence>
<dbReference type="SMART" id="SM00065">
    <property type="entry name" value="GAF"/>
    <property type="match status" value="1"/>
</dbReference>
<dbReference type="InterPro" id="IPR001054">
    <property type="entry name" value="A/G_cyclase"/>
</dbReference>
<dbReference type="InterPro" id="IPR029016">
    <property type="entry name" value="GAF-like_dom_sf"/>
</dbReference>
<dbReference type="PANTHER" id="PTHR11920:SF335">
    <property type="entry name" value="GUANYLATE CYCLASE"/>
    <property type="match status" value="1"/>
</dbReference>
<dbReference type="GO" id="GO:0004383">
    <property type="term" value="F:guanylate cyclase activity"/>
    <property type="evidence" value="ECO:0000318"/>
    <property type="project" value="GO_Central"/>
</dbReference>
<organism evidence="9 10">
    <name type="scientific">Thalassiosira pseudonana</name>
    <name type="common">Marine diatom</name>
    <name type="synonym">Cyclotella nana</name>
    <dbReference type="NCBI Taxonomy" id="35128"/>
    <lineage>
        <taxon>Eukaryota</taxon>
        <taxon>Sar</taxon>
        <taxon>Stramenopiles</taxon>
        <taxon>Ochrophyta</taxon>
        <taxon>Bacillariophyta</taxon>
        <taxon>Coscinodiscophyceae</taxon>
        <taxon>Thalassiosirophycidae</taxon>
        <taxon>Thalassiosirales</taxon>
        <taxon>Thalassiosiraceae</taxon>
        <taxon>Thalassiosira</taxon>
    </lineage>
</organism>
<keyword evidence="2" id="KW-0812">Transmembrane</keyword>
<dbReference type="Gene3D" id="3.30.450.40">
    <property type="match status" value="1"/>
</dbReference>
<dbReference type="GO" id="GO:0035556">
    <property type="term" value="P:intracellular signal transduction"/>
    <property type="evidence" value="ECO:0007669"/>
    <property type="project" value="InterPro"/>
</dbReference>
<accession>B8LC52</accession>
<evidence type="ECO:0000313" key="9">
    <source>
        <dbReference type="EMBL" id="EED87302.1"/>
    </source>
</evidence>
<evidence type="ECO:0000256" key="6">
    <source>
        <dbReference type="ARBA" id="ARBA00023239"/>
    </source>
</evidence>
<evidence type="ECO:0000313" key="10">
    <source>
        <dbReference type="Proteomes" id="UP000001449"/>
    </source>
</evidence>
<proteinExistence type="predicted"/>
<dbReference type="Gene3D" id="3.30.70.1230">
    <property type="entry name" value="Nucleotide cyclase"/>
    <property type="match status" value="1"/>
</dbReference>
<dbReference type="SMART" id="SM00044">
    <property type="entry name" value="CYCc"/>
    <property type="match status" value="1"/>
</dbReference>
<protein>
    <recommendedName>
        <fullName evidence="8">Guanylate cyclase domain-containing protein</fullName>
    </recommendedName>
</protein>
<dbReference type="InParanoid" id="B8LC52"/>
<dbReference type="EMBL" id="DS999415">
    <property type="protein sequence ID" value="EED87302.1"/>
    <property type="molecule type" value="Genomic_DNA"/>
</dbReference>
<dbReference type="PROSITE" id="PS50125">
    <property type="entry name" value="GUANYLATE_CYCLASE_2"/>
    <property type="match status" value="1"/>
</dbReference>
<dbReference type="GO" id="GO:0006182">
    <property type="term" value="P:cGMP biosynthetic process"/>
    <property type="evidence" value="ECO:0000318"/>
    <property type="project" value="GO_Central"/>
</dbReference>
<dbReference type="Pfam" id="PF01590">
    <property type="entry name" value="GAF"/>
    <property type="match status" value="1"/>
</dbReference>
<keyword evidence="3" id="KW-0547">Nucleotide-binding</keyword>
<evidence type="ECO:0000256" key="3">
    <source>
        <dbReference type="ARBA" id="ARBA00022741"/>
    </source>
</evidence>
<dbReference type="eggNOG" id="KOG4171">
    <property type="taxonomic scope" value="Eukaryota"/>
</dbReference>
<dbReference type="CDD" id="cd07302">
    <property type="entry name" value="CHD"/>
    <property type="match status" value="1"/>
</dbReference>
<dbReference type="OMA" id="RANCIRV"/>
<feature type="region of interest" description="Disordered" evidence="7">
    <location>
        <begin position="39"/>
        <end position="72"/>
    </location>
</feature>
<dbReference type="PaxDb" id="35128-Thaps8821"/>
<dbReference type="SUPFAM" id="SSF55781">
    <property type="entry name" value="GAF domain-like"/>
    <property type="match status" value="1"/>
</dbReference>
<evidence type="ECO:0000256" key="2">
    <source>
        <dbReference type="ARBA" id="ARBA00022692"/>
    </source>
</evidence>
<dbReference type="GO" id="GO:0001653">
    <property type="term" value="F:peptide receptor activity"/>
    <property type="evidence" value="ECO:0000318"/>
    <property type="project" value="GO_Central"/>
</dbReference>
<dbReference type="GeneID" id="7444475"/>
<keyword evidence="6" id="KW-0456">Lyase</keyword>
<dbReference type="InterPro" id="IPR050401">
    <property type="entry name" value="Cyclic_nucleotide_synthase"/>
</dbReference>